<comment type="caution">
    <text evidence="1">The sequence shown here is derived from an EMBL/GenBank/DDBJ whole genome shotgun (WGS) entry which is preliminary data.</text>
</comment>
<dbReference type="Proteomes" id="UP000215914">
    <property type="component" value="Unassembled WGS sequence"/>
</dbReference>
<accession>A0A9K3NG71</accession>
<dbReference type="AlphaFoldDB" id="A0A9K3NG71"/>
<sequence>MIHFIIRNQTSFYSRISNQTSQWNGMIHFIPLSIPLPRSFHSLIHSITTYQTDPMLKRVGNG</sequence>
<evidence type="ECO:0000313" key="2">
    <source>
        <dbReference type="Proteomes" id="UP000215914"/>
    </source>
</evidence>
<gene>
    <name evidence="1" type="ORF">HanXRQr2_Chr07g0302081</name>
</gene>
<proteinExistence type="predicted"/>
<dbReference type="EMBL" id="MNCJ02000322">
    <property type="protein sequence ID" value="KAF5799222.1"/>
    <property type="molecule type" value="Genomic_DNA"/>
</dbReference>
<organism evidence="1 2">
    <name type="scientific">Helianthus annuus</name>
    <name type="common">Common sunflower</name>
    <dbReference type="NCBI Taxonomy" id="4232"/>
    <lineage>
        <taxon>Eukaryota</taxon>
        <taxon>Viridiplantae</taxon>
        <taxon>Streptophyta</taxon>
        <taxon>Embryophyta</taxon>
        <taxon>Tracheophyta</taxon>
        <taxon>Spermatophyta</taxon>
        <taxon>Magnoliopsida</taxon>
        <taxon>eudicotyledons</taxon>
        <taxon>Gunneridae</taxon>
        <taxon>Pentapetalae</taxon>
        <taxon>asterids</taxon>
        <taxon>campanulids</taxon>
        <taxon>Asterales</taxon>
        <taxon>Asteraceae</taxon>
        <taxon>Asteroideae</taxon>
        <taxon>Heliantheae alliance</taxon>
        <taxon>Heliantheae</taxon>
        <taxon>Helianthus</taxon>
    </lineage>
</organism>
<dbReference type="Gramene" id="mRNA:HanXRQr2_Chr07g0302081">
    <property type="protein sequence ID" value="CDS:HanXRQr2_Chr07g0302081.1"/>
    <property type="gene ID" value="HanXRQr2_Chr07g0302081"/>
</dbReference>
<protein>
    <submittedName>
        <fullName evidence="1">Uncharacterized protein</fullName>
    </submittedName>
</protein>
<reference evidence="1" key="1">
    <citation type="journal article" date="2017" name="Nature">
        <title>The sunflower genome provides insights into oil metabolism, flowering and Asterid evolution.</title>
        <authorList>
            <person name="Badouin H."/>
            <person name="Gouzy J."/>
            <person name="Grassa C.J."/>
            <person name="Murat F."/>
            <person name="Staton S.E."/>
            <person name="Cottret L."/>
            <person name="Lelandais-Briere C."/>
            <person name="Owens G.L."/>
            <person name="Carrere S."/>
            <person name="Mayjonade B."/>
            <person name="Legrand L."/>
            <person name="Gill N."/>
            <person name="Kane N.C."/>
            <person name="Bowers J.E."/>
            <person name="Hubner S."/>
            <person name="Bellec A."/>
            <person name="Berard A."/>
            <person name="Berges H."/>
            <person name="Blanchet N."/>
            <person name="Boniface M.C."/>
            <person name="Brunel D."/>
            <person name="Catrice O."/>
            <person name="Chaidir N."/>
            <person name="Claudel C."/>
            <person name="Donnadieu C."/>
            <person name="Faraut T."/>
            <person name="Fievet G."/>
            <person name="Helmstetter N."/>
            <person name="King M."/>
            <person name="Knapp S.J."/>
            <person name="Lai Z."/>
            <person name="Le Paslier M.C."/>
            <person name="Lippi Y."/>
            <person name="Lorenzon L."/>
            <person name="Mandel J.R."/>
            <person name="Marage G."/>
            <person name="Marchand G."/>
            <person name="Marquand E."/>
            <person name="Bret-Mestries E."/>
            <person name="Morien E."/>
            <person name="Nambeesan S."/>
            <person name="Nguyen T."/>
            <person name="Pegot-Espagnet P."/>
            <person name="Pouilly N."/>
            <person name="Raftis F."/>
            <person name="Sallet E."/>
            <person name="Schiex T."/>
            <person name="Thomas J."/>
            <person name="Vandecasteele C."/>
            <person name="Vares D."/>
            <person name="Vear F."/>
            <person name="Vautrin S."/>
            <person name="Crespi M."/>
            <person name="Mangin B."/>
            <person name="Burke J.M."/>
            <person name="Salse J."/>
            <person name="Munos S."/>
            <person name="Vincourt P."/>
            <person name="Rieseberg L.H."/>
            <person name="Langlade N.B."/>
        </authorList>
    </citation>
    <scope>NUCLEOTIDE SEQUENCE</scope>
    <source>
        <tissue evidence="1">Leaves</tissue>
    </source>
</reference>
<reference evidence="1" key="2">
    <citation type="submission" date="2020-06" db="EMBL/GenBank/DDBJ databases">
        <title>Helianthus annuus Genome sequencing and assembly Release 2.</title>
        <authorList>
            <person name="Gouzy J."/>
            <person name="Langlade N."/>
            <person name="Munos S."/>
        </authorList>
    </citation>
    <scope>NUCLEOTIDE SEQUENCE</scope>
    <source>
        <tissue evidence="1">Leaves</tissue>
    </source>
</reference>
<keyword evidence="2" id="KW-1185">Reference proteome</keyword>
<evidence type="ECO:0000313" key="1">
    <source>
        <dbReference type="EMBL" id="KAF5799222.1"/>
    </source>
</evidence>
<name>A0A9K3NG71_HELAN</name>